<dbReference type="EMBL" id="AFRT01001230">
    <property type="protein sequence ID" value="ELU40974.1"/>
    <property type="molecule type" value="Genomic_DNA"/>
</dbReference>
<sequence length="35" mass="3850">MSMGSCPEEPEHSFCKEIVSNSDISVNHCLDLTIP</sequence>
<accession>L8WX96</accession>
<protein>
    <submittedName>
        <fullName evidence="1">Uncharacterized protein</fullName>
    </submittedName>
</protein>
<comment type="caution">
    <text evidence="1">The sequence shown here is derived from an EMBL/GenBank/DDBJ whole genome shotgun (WGS) entry which is preliminary data.</text>
</comment>
<dbReference type="AlphaFoldDB" id="L8WX96"/>
<proteinExistence type="predicted"/>
<keyword evidence="2" id="KW-1185">Reference proteome</keyword>
<reference evidence="1 2" key="1">
    <citation type="journal article" date="2013" name="Nat. Commun.">
        <title>The evolution and pathogenic mechanisms of the rice sheath blight pathogen.</title>
        <authorList>
            <person name="Zheng A."/>
            <person name="Lin R."/>
            <person name="Xu L."/>
            <person name="Qin P."/>
            <person name="Tang C."/>
            <person name="Ai P."/>
            <person name="Zhang D."/>
            <person name="Liu Y."/>
            <person name="Sun Z."/>
            <person name="Feng H."/>
            <person name="Wang Y."/>
            <person name="Chen Y."/>
            <person name="Liang X."/>
            <person name="Fu R."/>
            <person name="Li Q."/>
            <person name="Zhang J."/>
            <person name="Yu X."/>
            <person name="Xie Z."/>
            <person name="Ding L."/>
            <person name="Guan P."/>
            <person name="Tang J."/>
            <person name="Liang Y."/>
            <person name="Wang S."/>
            <person name="Deng Q."/>
            <person name="Li S."/>
            <person name="Zhu J."/>
            <person name="Wang L."/>
            <person name="Liu H."/>
            <person name="Li P."/>
        </authorList>
    </citation>
    <scope>NUCLEOTIDE SEQUENCE [LARGE SCALE GENOMIC DNA]</scope>
    <source>
        <strain evidence="2">AG-1 IA</strain>
    </source>
</reference>
<organism evidence="1 2">
    <name type="scientific">Thanatephorus cucumeris (strain AG1-IA)</name>
    <name type="common">Rice sheath blight fungus</name>
    <name type="synonym">Rhizoctonia solani</name>
    <dbReference type="NCBI Taxonomy" id="983506"/>
    <lineage>
        <taxon>Eukaryota</taxon>
        <taxon>Fungi</taxon>
        <taxon>Dikarya</taxon>
        <taxon>Basidiomycota</taxon>
        <taxon>Agaricomycotina</taxon>
        <taxon>Agaricomycetes</taxon>
        <taxon>Cantharellales</taxon>
        <taxon>Ceratobasidiaceae</taxon>
        <taxon>Rhizoctonia</taxon>
        <taxon>Rhizoctonia solani AG-1</taxon>
    </lineage>
</organism>
<name>L8WX96_THACA</name>
<evidence type="ECO:0000313" key="1">
    <source>
        <dbReference type="EMBL" id="ELU40974.1"/>
    </source>
</evidence>
<evidence type="ECO:0000313" key="2">
    <source>
        <dbReference type="Proteomes" id="UP000011668"/>
    </source>
</evidence>
<dbReference type="Proteomes" id="UP000011668">
    <property type="component" value="Unassembled WGS sequence"/>
</dbReference>
<gene>
    <name evidence="1" type="ORF">AG1IA_04996</name>
</gene>
<dbReference type="HOGENOM" id="CLU_3368771_0_0_1"/>